<feature type="region of interest" description="Disordered" evidence="3">
    <location>
        <begin position="3107"/>
        <end position="3130"/>
    </location>
</feature>
<proteinExistence type="inferred from homology"/>
<keyword evidence="2" id="KW-0813">Transport</keyword>
<dbReference type="InterPro" id="IPR026854">
    <property type="entry name" value="VPS13_N"/>
</dbReference>
<dbReference type="GO" id="GO:0045053">
    <property type="term" value="P:protein retention in Golgi apparatus"/>
    <property type="evidence" value="ECO:0007669"/>
    <property type="project" value="TreeGrafter"/>
</dbReference>
<evidence type="ECO:0000256" key="2">
    <source>
        <dbReference type="ARBA" id="ARBA00022448"/>
    </source>
</evidence>
<feature type="compositionally biased region" description="Polar residues" evidence="3">
    <location>
        <begin position="3121"/>
        <end position="3130"/>
    </location>
</feature>
<evidence type="ECO:0000313" key="5">
    <source>
        <dbReference type="EMBL" id="GAX14976.1"/>
    </source>
</evidence>
<evidence type="ECO:0000259" key="4">
    <source>
        <dbReference type="Pfam" id="PF12624"/>
    </source>
</evidence>
<organism evidence="5 6">
    <name type="scientific">Fistulifera solaris</name>
    <name type="common">Oleaginous diatom</name>
    <dbReference type="NCBI Taxonomy" id="1519565"/>
    <lineage>
        <taxon>Eukaryota</taxon>
        <taxon>Sar</taxon>
        <taxon>Stramenopiles</taxon>
        <taxon>Ochrophyta</taxon>
        <taxon>Bacillariophyta</taxon>
        <taxon>Bacillariophyceae</taxon>
        <taxon>Bacillariophycidae</taxon>
        <taxon>Naviculales</taxon>
        <taxon>Naviculaceae</taxon>
        <taxon>Fistulifera</taxon>
    </lineage>
</organism>
<dbReference type="PANTHER" id="PTHR16166:SF93">
    <property type="entry name" value="INTERMEMBRANE LIPID TRANSFER PROTEIN VPS13"/>
    <property type="match status" value="1"/>
</dbReference>
<comment type="caution">
    <text evidence="5">The sequence shown here is derived from an EMBL/GenBank/DDBJ whole genome shotgun (WGS) entry which is preliminary data.</text>
</comment>
<protein>
    <recommendedName>
        <fullName evidence="4">Chorein N-terminal domain-containing protein</fullName>
    </recommendedName>
</protein>
<dbReference type="GO" id="GO:0006623">
    <property type="term" value="P:protein targeting to vacuole"/>
    <property type="evidence" value="ECO:0007669"/>
    <property type="project" value="TreeGrafter"/>
</dbReference>
<accession>A0A1Z5JM32</accession>
<dbReference type="InParanoid" id="A0A1Z5JM32"/>
<feature type="domain" description="Chorein N-terminal" evidence="4">
    <location>
        <begin position="8"/>
        <end position="841"/>
    </location>
</feature>
<gene>
    <name evidence="5" type="ORF">FisN_12Lh327</name>
</gene>
<name>A0A1Z5JM32_FISSO</name>
<evidence type="ECO:0000313" key="6">
    <source>
        <dbReference type="Proteomes" id="UP000198406"/>
    </source>
</evidence>
<dbReference type="Pfam" id="PF12624">
    <property type="entry name" value="VPS13_N"/>
    <property type="match status" value="1"/>
</dbReference>
<evidence type="ECO:0000256" key="1">
    <source>
        <dbReference type="ARBA" id="ARBA00006545"/>
    </source>
</evidence>
<sequence length="3130" mass="344526">MAKQALLDVLEQTIGKYVRNLDANSLNLAVWSGKIELHGLELDVDAVNAELDRQAALTPNLAIPFRFTSGQFRSFQVDVPWANLMSRSVVLRAQGLEITVEPYDRTESLDHLYAVAENELIRAQQLQEARMAAIQQEDTFRIRSNALKKIAEQDIDTTASKKSAPSSTFSSRLVRRIIENIQVDISDVHISLKSETAAAGVELESFQLVTTDQNGQRAFVDRTIGDQNFLYKGLQINGLGVYLDENAGRGMPSIREEGQPERSYILSPLSFTAKLRQADSGHCADFPKYSLESELSALSIIVSRSQLEMGWEITDRIRPAIDISRPLFPEYRPLSRVTRQTALSWWKYACRCIRRLSGRSLWWEFFRAYQKRKMYIGLYKRHANHESCSWLQPLSIEELSELLKIEGDRSIAVDGLMMWRNVADAQLEKEREKDDAKRAESKPSLFTSLFGSSVKSSPISSDRDDPPIQLSAEEMKELESAFMTQATNDDLDSNSKFCQISFTMGSMRVHLTSYNLRQLAGLEMGKVTFLFAANSDGSYSFDFQLRSLEIRDMITVNSLFPIVLRNRGIEDIGEAFSIHFHKTARGDQDLKVKLHTFEAVASPVLLTEAARFIAPPLRTGSKKFKLNPILAQSLSGSVDLFYDTTEGEKAVETEAASNILSSGVTDFSSALVDAWKEKTKDKSDLRVDLDLHAPIILIPETCVDPFSSVLMFDLGHFRLQYGLSDGSQDVSRWFGDNPRDAAESTITILDFGTIEINHMSFSLVRSDSCTRNRSSSEGVAGDYAILEPVTVSVGFGVESCSSDLVPRFCCFANMPSITLAFSKDKLSRIVAMSATWKNVFEDIMPAKELSHGTPTVLTELPRLVGSHNENAEKISYEISPVPKVYASAKLGRFSVFVKNDFSPANIIEAHLVSAGTALTMFSDKSLQSQLSMGHFWVVENIESTISRENRLLVHSPLPQSVTRNESTQEMIQKLHQLGDSSKMKGSGSKIFDRCLADVSFRKRFINSGSKDSGPVARTDIKAEFSGLTVNWNPLVMKELTVELSNLLALNIKSGEILAPSVQENGVDKINNENVVETIEVTILVDNFQLNLNSAKDDFPLFLLLMKDTSVSYISCGMNENDISVHLGDLTISTPNLGRTESSYRTILGLIPGKTQTLLKVRYTEKRETMAALPFNVSDDVEACGLIELSPVRIVYIHSQILAIAEYASEGILGALAAQAASSAVAAAVDLSTPTGSSKFFRVNATGIEIVLPQAAYKSTFFNLYAGTLCVDYTAKTNGSWVANVALTKTELFDSDEVALQDSPFEMKIQVLVPPDGMHTSDDQAMRVSIEIPKAGLVVPKKNYSQLLFTLVQNVGDADLYLRENEHYKGPLQSGASLSTSEVANITHAGNLFVDSQRRIFISLTIFEMSLELNGKDKEDPIVRLSASNTVILYNMYPDTVRTTAEVKLKNLNCDDLRLRSLTRQYRSLVYQPTTTEAQDLFTLSYETTGNLNTSVSVVIGSPRLVLIPDALAEILDYLKSDNSQSLDDDIDLHLKTDPLVMIETELGTMSVPDSRISEENLSAFEFRLTTSKCSIILVDLGTEAPWGSGSSRASSTIASDTETIAFEGKFEALLTMTGDFSTGETRNFQGHVHGEELESYTAFGKTVESAMQLIEPTKLSLYLNMKDDFDSKVVDIRGAAMEHLEVILSMRNIALMNAILANLSSNLLGDGGSASLGVLGDDETKRIEKLAMELAADRTDSSFQSQRVDSLSKALSSTEEHYEGDGASTAFTAMQFTLPQVRFTLINDFQGLDEPLFRISLHNSVFNGKVRHGVLIKDRSNAYDGFDFHTTMSIGADFFDVTSNIWKQLLLRNWEISSKGSRGPTDRYEGPRPSTAIDLECQVCFLSFSEQFLMGLASANRMWNVYCAATDSVNIDANVSKTLRRSLAASAARKFVTSLPYAVENQTGLIVEYLIDNETTMPRNCESGSIDYFMFKPPTGSGSAGLRVYGQDVKAGKTITMLIGGSEITVGNVDAAIGTGRRSHVLLNGLVIVVDVRKEGKTVVILLTSGVEIFNTTSIPFMLGLVDEDKIIHLGICEGDTACNVSKLKFRERKTQKSSTCFSVPAELLRNFRRGWSLHGRATLRFQIAPLIDGLPSEAMPAGFIDIALDETDISSRIRRRVDVSCRDECPGPKQPANPPFVLKYDLSAEEVDGHLPALDIFLEPRAVLVNALPITMTIRSPMPYIFKEVKIQGEGNDTFILDHLSRLEFFTPGPSIALAIKCTDKPVCGTETGWIEGEWLDLPLNPDFMLMEPLRFVLPFARHGAMIGSSIRGVEMFIVQGDLNLSEDSFEGSIPSDQEIELTNGSFANHIVFSITSCNFAVDHTGEVLFEEVEQSSRKSFRQSMSGLSEHFVTDRGGVTLAAFSTRQHVGRLTPLPLSSKPIRLLHLTMEGDEGIVRSSPFCLQDIMISSGGVESTAVKWEDGSDSGFYAYRRLISPYQSEIHVVPEYIVFNGSSHERICVKQPGGLEVVIGPGSIAPLRTASKQGAIISVECLNSRGHTAALNVEGLGLRIAVVRSLDGEPLGSLALQTTTGAFDSRLVVKVGELKRSHLEGAEQSLLTGSILQSDHLRLRVQWTELRMSLYEARPVEDTKNLYLESAMDKVRRAGYEQNDTRSTKSWMSARQARFDQKSEGMSGPVCTVIFHRFTVDWQRVFKDDVTPEQLAYRSAERAQLSIIINAIQIKDDTPNSPYPVVLDSTNQANFFDLCIRLRGPLGADLTTIDLFDLNLAHANGASEKIIVNTSEEFAWKFLDLADRIVAAAGEFAGLEIELHWDEKHDEYKVVVLDKSTLRDASRSVYTPPQSEMLYDVKRARVSPFKVLLSFNRAPQASRYAVLRGVRGANLMNYFTQHLKFKIDRAELKFSRYEVQNVKGPPDRLLELISTVYLSRMKLKIFNIMTAASFEDWKRLADRDGGDDAYMEGDILRVTGNIAGNTANLVFAKAGRGLGKGVSFATEKLGAGIENVAGAVGARSLGAGANSVISGVGSGVSETLTGVGKGAGSVLKGAGQSVGHVFGGVSGGAMLIGKGIGQGVLKGDGKAAASGITSGLSSIGNGVGRGVESVVKESVQPFQGKRHKENPQQANRRNQK</sequence>
<dbReference type="PANTHER" id="PTHR16166">
    <property type="entry name" value="VACUOLAR PROTEIN SORTING-ASSOCIATED PROTEIN VPS13"/>
    <property type="match status" value="1"/>
</dbReference>
<keyword evidence="6" id="KW-1185">Reference proteome</keyword>
<reference evidence="5 6" key="1">
    <citation type="journal article" date="2015" name="Plant Cell">
        <title>Oil accumulation by the oleaginous diatom Fistulifera solaris as revealed by the genome and transcriptome.</title>
        <authorList>
            <person name="Tanaka T."/>
            <person name="Maeda Y."/>
            <person name="Veluchamy A."/>
            <person name="Tanaka M."/>
            <person name="Abida H."/>
            <person name="Marechal E."/>
            <person name="Bowler C."/>
            <person name="Muto M."/>
            <person name="Sunaga Y."/>
            <person name="Tanaka M."/>
            <person name="Yoshino T."/>
            <person name="Taniguchi T."/>
            <person name="Fukuda Y."/>
            <person name="Nemoto M."/>
            <person name="Matsumoto M."/>
            <person name="Wong P.S."/>
            <person name="Aburatani S."/>
            <person name="Fujibuchi W."/>
        </authorList>
    </citation>
    <scope>NUCLEOTIDE SEQUENCE [LARGE SCALE GENOMIC DNA]</scope>
    <source>
        <strain evidence="5 6">JPCC DA0580</strain>
    </source>
</reference>
<evidence type="ECO:0000256" key="3">
    <source>
        <dbReference type="SAM" id="MobiDB-lite"/>
    </source>
</evidence>
<dbReference type="OrthoDB" id="46844at2759"/>
<comment type="similarity">
    <text evidence="1">Belongs to the VPS13 family.</text>
</comment>
<dbReference type="InterPro" id="IPR026847">
    <property type="entry name" value="VPS13"/>
</dbReference>
<dbReference type="EMBL" id="BDSP01000087">
    <property type="protein sequence ID" value="GAX14976.1"/>
    <property type="molecule type" value="Genomic_DNA"/>
</dbReference>
<dbReference type="Proteomes" id="UP000198406">
    <property type="component" value="Unassembled WGS sequence"/>
</dbReference>